<evidence type="ECO:0000313" key="2">
    <source>
        <dbReference type="Proteomes" id="UP000288102"/>
    </source>
</evidence>
<comment type="caution">
    <text evidence="1">The sequence shown here is derived from an EMBL/GenBank/DDBJ whole genome shotgun (WGS) entry which is preliminary data.</text>
</comment>
<protein>
    <submittedName>
        <fullName evidence="1">Uncharacterized protein</fullName>
    </submittedName>
</protein>
<gene>
    <name evidence="1" type="ORF">D0817_01470</name>
</gene>
<proteinExistence type="predicted"/>
<sequence length="72" mass="8478">MASVISPYVEMTKCLGLVNVLPQMAQIKRIMFLNENFTQRRKVHLHFCHPEERRITLETLQRLATFCVDSLM</sequence>
<organism evidence="1 2">
    <name type="scientific">Flavobacterium cupreum</name>
    <dbReference type="NCBI Taxonomy" id="2133766"/>
    <lineage>
        <taxon>Bacteria</taxon>
        <taxon>Pseudomonadati</taxon>
        <taxon>Bacteroidota</taxon>
        <taxon>Flavobacteriia</taxon>
        <taxon>Flavobacteriales</taxon>
        <taxon>Flavobacteriaceae</taxon>
        <taxon>Flavobacterium</taxon>
    </lineage>
</organism>
<dbReference type="EMBL" id="QWDM01000001">
    <property type="protein sequence ID" value="RUT72307.1"/>
    <property type="molecule type" value="Genomic_DNA"/>
</dbReference>
<name>A0A434AD52_9FLAO</name>
<accession>A0A434AD52</accession>
<keyword evidence="2" id="KW-1185">Reference proteome</keyword>
<reference evidence="2" key="1">
    <citation type="journal article" date="2019" name="Syst. Appl. Microbiol.">
        <title>Flavobacterium circumlabens sp. nov. and Flavobacterium cupreum sp. nov., two psychrotrophic species isolated from Antarctic environmental samples.</title>
        <authorList>
            <person name="Kralova S."/>
            <person name="Busse H.-J."/>
            <person name="Svec P."/>
            <person name="Maslanova I."/>
            <person name="Stankova E."/>
            <person name="Bartak M."/>
            <person name="Sedlacek I."/>
        </authorList>
    </citation>
    <scope>NUCLEOTIDE SEQUENCE [LARGE SCALE GENOMIC DNA]</scope>
    <source>
        <strain evidence="2">CCM 8825</strain>
    </source>
</reference>
<dbReference type="Proteomes" id="UP000288102">
    <property type="component" value="Unassembled WGS sequence"/>
</dbReference>
<dbReference type="AlphaFoldDB" id="A0A434AD52"/>
<evidence type="ECO:0000313" key="1">
    <source>
        <dbReference type="EMBL" id="RUT72307.1"/>
    </source>
</evidence>